<evidence type="ECO:0000259" key="8">
    <source>
        <dbReference type="Pfam" id="PF00467"/>
    </source>
</evidence>
<evidence type="ECO:0000256" key="3">
    <source>
        <dbReference type="ARBA" id="ARBA00022528"/>
    </source>
</evidence>
<accession>A0A9W6U576</accession>
<evidence type="ECO:0000256" key="7">
    <source>
        <dbReference type="SAM" id="MobiDB-lite"/>
    </source>
</evidence>
<dbReference type="EMBL" id="BSXT01000363">
    <property type="protein sequence ID" value="GMF25585.1"/>
    <property type="molecule type" value="Genomic_DNA"/>
</dbReference>
<dbReference type="InterPro" id="IPR005756">
    <property type="entry name" value="Ribosomal_uL24_euk/arc"/>
</dbReference>
<dbReference type="InterPro" id="IPR014722">
    <property type="entry name" value="Rib_uL2_dom2"/>
</dbReference>
<sequence>MSDTSPTGETGTSWHRGNRKCRRPTSQDQQAASADVDGVLMVRVSFGQFDAGKQVRSLPIRKEDEVMIVRGSQKSREGRVTAVYRKKFVIHVERVVREKANGASVPIGIDASKVVITKLKLDKDRKKILERKNRAVSETEKGKFTEQDVAMANVD</sequence>
<gene>
    <name evidence="9" type="ORF">Pfra01_000461500</name>
</gene>
<dbReference type="PANTHER" id="PTHR11143">
    <property type="entry name" value="60S RIBOSOMAL PROTEIN L26 FAMILY MEMBER"/>
    <property type="match status" value="1"/>
</dbReference>
<dbReference type="GO" id="GO:0003735">
    <property type="term" value="F:structural constituent of ribosome"/>
    <property type="evidence" value="ECO:0007669"/>
    <property type="project" value="InterPro"/>
</dbReference>
<dbReference type="InterPro" id="IPR008991">
    <property type="entry name" value="Translation_prot_SH3-like_sf"/>
</dbReference>
<evidence type="ECO:0000313" key="10">
    <source>
        <dbReference type="Proteomes" id="UP001165121"/>
    </source>
</evidence>
<comment type="caution">
    <text evidence="9">The sequence shown here is derived from an EMBL/GenBank/DDBJ whole genome shotgun (WGS) entry which is preliminary data.</text>
</comment>
<dbReference type="SUPFAM" id="SSF50104">
    <property type="entry name" value="Translation proteins SH3-like domain"/>
    <property type="match status" value="1"/>
</dbReference>
<dbReference type="InterPro" id="IPR041988">
    <property type="entry name" value="Ribosomal_uL24_KOW"/>
</dbReference>
<evidence type="ECO:0000256" key="2">
    <source>
        <dbReference type="ARBA" id="ARBA00010618"/>
    </source>
</evidence>
<proteinExistence type="inferred from homology"/>
<dbReference type="NCBIfam" id="TIGR01080">
    <property type="entry name" value="rplX_A_E"/>
    <property type="match status" value="1"/>
</dbReference>
<dbReference type="AlphaFoldDB" id="A0A9W6U576"/>
<feature type="compositionally biased region" description="Polar residues" evidence="7">
    <location>
        <begin position="1"/>
        <end position="15"/>
    </location>
</feature>
<dbReference type="GO" id="GO:0009507">
    <property type="term" value="C:chloroplast"/>
    <property type="evidence" value="ECO:0007669"/>
    <property type="project" value="UniProtKB-SubCell"/>
</dbReference>
<dbReference type="CDD" id="cd06089">
    <property type="entry name" value="KOW_RPL26"/>
    <property type="match status" value="1"/>
</dbReference>
<name>A0A9W6U576_9STRA</name>
<evidence type="ECO:0000256" key="5">
    <source>
        <dbReference type="ARBA" id="ARBA00022980"/>
    </source>
</evidence>
<dbReference type="GO" id="GO:0003723">
    <property type="term" value="F:RNA binding"/>
    <property type="evidence" value="ECO:0007669"/>
    <property type="project" value="InterPro"/>
</dbReference>
<keyword evidence="10" id="KW-1185">Reference proteome</keyword>
<evidence type="ECO:0000313" key="9">
    <source>
        <dbReference type="EMBL" id="GMF25585.1"/>
    </source>
</evidence>
<feature type="domain" description="KOW" evidence="8">
    <location>
        <begin position="64"/>
        <end position="93"/>
    </location>
</feature>
<comment type="similarity">
    <text evidence="2">Belongs to the universal ribosomal protein uL24 family.</text>
</comment>
<dbReference type="GO" id="GO:0015934">
    <property type="term" value="C:large ribosomal subunit"/>
    <property type="evidence" value="ECO:0007669"/>
    <property type="project" value="InterPro"/>
</dbReference>
<feature type="region of interest" description="Disordered" evidence="7">
    <location>
        <begin position="1"/>
        <end position="34"/>
    </location>
</feature>
<keyword evidence="4" id="KW-0934">Plastid</keyword>
<dbReference type="FunFam" id="2.30.30.30:FF:000009">
    <property type="entry name" value="60S ribosomal protein L26"/>
    <property type="match status" value="1"/>
</dbReference>
<dbReference type="InterPro" id="IPR005824">
    <property type="entry name" value="KOW"/>
</dbReference>
<dbReference type="Gene3D" id="2.30.30.30">
    <property type="match status" value="1"/>
</dbReference>
<keyword evidence="5" id="KW-0689">Ribosomal protein</keyword>
<protein>
    <submittedName>
        <fullName evidence="9">Unnamed protein product</fullName>
    </submittedName>
</protein>
<organism evidence="9 10">
    <name type="scientific">Phytophthora fragariaefolia</name>
    <dbReference type="NCBI Taxonomy" id="1490495"/>
    <lineage>
        <taxon>Eukaryota</taxon>
        <taxon>Sar</taxon>
        <taxon>Stramenopiles</taxon>
        <taxon>Oomycota</taxon>
        <taxon>Peronosporomycetes</taxon>
        <taxon>Peronosporales</taxon>
        <taxon>Peronosporaceae</taxon>
        <taxon>Phytophthora</taxon>
    </lineage>
</organism>
<reference evidence="9" key="1">
    <citation type="submission" date="2023-04" db="EMBL/GenBank/DDBJ databases">
        <title>Phytophthora fragariaefolia NBRC 109709.</title>
        <authorList>
            <person name="Ichikawa N."/>
            <person name="Sato H."/>
            <person name="Tonouchi N."/>
        </authorList>
    </citation>
    <scope>NUCLEOTIDE SEQUENCE</scope>
    <source>
        <strain evidence="9">NBRC 109709</strain>
    </source>
</reference>
<dbReference type="OrthoDB" id="1688503at2759"/>
<evidence type="ECO:0000256" key="1">
    <source>
        <dbReference type="ARBA" id="ARBA00004229"/>
    </source>
</evidence>
<dbReference type="Proteomes" id="UP001165121">
    <property type="component" value="Unassembled WGS sequence"/>
</dbReference>
<comment type="subcellular location">
    <subcellularLocation>
        <location evidence="1">Plastid</location>
        <location evidence="1">Chloroplast</location>
    </subcellularLocation>
</comment>
<dbReference type="Pfam" id="PF00467">
    <property type="entry name" value="KOW"/>
    <property type="match status" value="1"/>
</dbReference>
<dbReference type="GO" id="GO:0006412">
    <property type="term" value="P:translation"/>
    <property type="evidence" value="ECO:0007669"/>
    <property type="project" value="InterPro"/>
</dbReference>
<dbReference type="Pfam" id="PF16906">
    <property type="entry name" value="Ribosomal_L26"/>
    <property type="match status" value="1"/>
</dbReference>
<evidence type="ECO:0000256" key="4">
    <source>
        <dbReference type="ARBA" id="ARBA00022640"/>
    </source>
</evidence>
<keyword evidence="6" id="KW-0687">Ribonucleoprotein</keyword>
<evidence type="ECO:0000256" key="6">
    <source>
        <dbReference type="ARBA" id="ARBA00023274"/>
    </source>
</evidence>
<keyword evidence="3" id="KW-0150">Chloroplast</keyword>